<feature type="domain" description="RNA polymerase sigma-70 region 2" evidence="6">
    <location>
        <begin position="26"/>
        <end position="93"/>
    </location>
</feature>
<evidence type="ECO:0000256" key="5">
    <source>
        <dbReference type="ARBA" id="ARBA00023163"/>
    </source>
</evidence>
<dbReference type="RefSeq" id="WP_170840638.1">
    <property type="nucleotide sequence ID" value="NZ_FOHE01000001.1"/>
</dbReference>
<dbReference type="InterPro" id="IPR013324">
    <property type="entry name" value="RNA_pol_sigma_r3/r4-like"/>
</dbReference>
<keyword evidence="4" id="KW-0238">DNA-binding</keyword>
<dbReference type="Pfam" id="PF04545">
    <property type="entry name" value="Sigma70_r4"/>
    <property type="match status" value="1"/>
</dbReference>
<dbReference type="InterPro" id="IPR014284">
    <property type="entry name" value="RNA_pol_sigma-70_dom"/>
</dbReference>
<dbReference type="GO" id="GO:0006352">
    <property type="term" value="P:DNA-templated transcription initiation"/>
    <property type="evidence" value="ECO:0007669"/>
    <property type="project" value="InterPro"/>
</dbReference>
<gene>
    <name evidence="8" type="ORF">SAMN05216389_101425</name>
</gene>
<dbReference type="STRING" id="930131.SAMN05216389_101425"/>
<name>A0A1H9YIP6_9BACI</name>
<proteinExistence type="inferred from homology"/>
<keyword evidence="3" id="KW-0731">Sigma factor</keyword>
<evidence type="ECO:0000256" key="2">
    <source>
        <dbReference type="ARBA" id="ARBA00023015"/>
    </source>
</evidence>
<dbReference type="Gene3D" id="1.10.1740.10">
    <property type="match status" value="1"/>
</dbReference>
<keyword evidence="5" id="KW-0804">Transcription</keyword>
<sequence>MDRQQEENIMLLQLISKGSQSAFNHFYELHNAFVLHIAIRILADRTEAEDICHDIFLDIYKKPLQYKAQRGSVKAWLAVKTKSRCIDRLRKRKPVLQNKLEQLFTVDEVETEMHVLTQIESSILLDALKQLPKKQQEVIYGVYFEGKTHAELAKTLNKPLGSIKSSIRYGLKNLRKQKSLLQWAKMDRE</sequence>
<evidence type="ECO:0000259" key="7">
    <source>
        <dbReference type="Pfam" id="PF04545"/>
    </source>
</evidence>
<keyword evidence="2" id="KW-0805">Transcription regulation</keyword>
<accession>A0A1H9YIP6</accession>
<keyword evidence="9" id="KW-1185">Reference proteome</keyword>
<evidence type="ECO:0000313" key="8">
    <source>
        <dbReference type="EMBL" id="SES68938.1"/>
    </source>
</evidence>
<dbReference type="GO" id="GO:0016987">
    <property type="term" value="F:sigma factor activity"/>
    <property type="evidence" value="ECO:0007669"/>
    <property type="project" value="UniProtKB-KW"/>
</dbReference>
<evidence type="ECO:0000256" key="3">
    <source>
        <dbReference type="ARBA" id="ARBA00023082"/>
    </source>
</evidence>
<dbReference type="SUPFAM" id="SSF88659">
    <property type="entry name" value="Sigma3 and sigma4 domains of RNA polymerase sigma factors"/>
    <property type="match status" value="1"/>
</dbReference>
<dbReference type="AlphaFoldDB" id="A0A1H9YIP6"/>
<protein>
    <submittedName>
        <fullName evidence="8">RNA polymerase sigma-70 factor, ECF subfamily</fullName>
    </submittedName>
</protein>
<comment type="similarity">
    <text evidence="1">Belongs to the sigma-70 factor family. ECF subfamily.</text>
</comment>
<dbReference type="PANTHER" id="PTHR43133:SF62">
    <property type="entry name" value="RNA POLYMERASE SIGMA FACTOR SIGZ"/>
    <property type="match status" value="1"/>
</dbReference>
<dbReference type="PANTHER" id="PTHR43133">
    <property type="entry name" value="RNA POLYMERASE ECF-TYPE SIGMA FACTO"/>
    <property type="match status" value="1"/>
</dbReference>
<evidence type="ECO:0000259" key="6">
    <source>
        <dbReference type="Pfam" id="PF04542"/>
    </source>
</evidence>
<feature type="domain" description="RNA polymerase sigma-70 region 4" evidence="7">
    <location>
        <begin position="127"/>
        <end position="176"/>
    </location>
</feature>
<dbReference type="InterPro" id="IPR007627">
    <property type="entry name" value="RNA_pol_sigma70_r2"/>
</dbReference>
<dbReference type="Proteomes" id="UP000198618">
    <property type="component" value="Unassembled WGS sequence"/>
</dbReference>
<dbReference type="NCBIfam" id="TIGR02937">
    <property type="entry name" value="sigma70-ECF"/>
    <property type="match status" value="1"/>
</dbReference>
<dbReference type="SUPFAM" id="SSF88946">
    <property type="entry name" value="Sigma2 domain of RNA polymerase sigma factors"/>
    <property type="match status" value="1"/>
</dbReference>
<organism evidence="8 9">
    <name type="scientific">Oceanobacillus limi</name>
    <dbReference type="NCBI Taxonomy" id="930131"/>
    <lineage>
        <taxon>Bacteria</taxon>
        <taxon>Bacillati</taxon>
        <taxon>Bacillota</taxon>
        <taxon>Bacilli</taxon>
        <taxon>Bacillales</taxon>
        <taxon>Bacillaceae</taxon>
        <taxon>Oceanobacillus</taxon>
    </lineage>
</organism>
<dbReference type="InterPro" id="IPR007630">
    <property type="entry name" value="RNA_pol_sigma70_r4"/>
</dbReference>
<dbReference type="GO" id="GO:0003677">
    <property type="term" value="F:DNA binding"/>
    <property type="evidence" value="ECO:0007669"/>
    <property type="project" value="UniProtKB-KW"/>
</dbReference>
<evidence type="ECO:0000256" key="1">
    <source>
        <dbReference type="ARBA" id="ARBA00010641"/>
    </source>
</evidence>
<reference evidence="8 9" key="1">
    <citation type="submission" date="2016-10" db="EMBL/GenBank/DDBJ databases">
        <authorList>
            <person name="de Groot N.N."/>
        </authorList>
    </citation>
    <scope>NUCLEOTIDE SEQUENCE [LARGE SCALE GENOMIC DNA]</scope>
    <source>
        <strain evidence="8 9">IBRC-M 10780</strain>
    </source>
</reference>
<evidence type="ECO:0000313" key="9">
    <source>
        <dbReference type="Proteomes" id="UP000198618"/>
    </source>
</evidence>
<dbReference type="CDD" id="cd06171">
    <property type="entry name" value="Sigma70_r4"/>
    <property type="match status" value="1"/>
</dbReference>
<dbReference type="EMBL" id="FOHE01000001">
    <property type="protein sequence ID" value="SES68938.1"/>
    <property type="molecule type" value="Genomic_DNA"/>
</dbReference>
<dbReference type="InterPro" id="IPR013325">
    <property type="entry name" value="RNA_pol_sigma_r2"/>
</dbReference>
<dbReference type="InterPro" id="IPR036388">
    <property type="entry name" value="WH-like_DNA-bd_sf"/>
</dbReference>
<evidence type="ECO:0000256" key="4">
    <source>
        <dbReference type="ARBA" id="ARBA00023125"/>
    </source>
</evidence>
<dbReference type="InterPro" id="IPR039425">
    <property type="entry name" value="RNA_pol_sigma-70-like"/>
</dbReference>
<dbReference type="Gene3D" id="1.10.10.10">
    <property type="entry name" value="Winged helix-like DNA-binding domain superfamily/Winged helix DNA-binding domain"/>
    <property type="match status" value="1"/>
</dbReference>
<dbReference type="Pfam" id="PF04542">
    <property type="entry name" value="Sigma70_r2"/>
    <property type="match status" value="1"/>
</dbReference>